<gene>
    <name evidence="1" type="ORF">A2875_04340</name>
</gene>
<evidence type="ECO:0008006" key="3">
    <source>
        <dbReference type="Google" id="ProtNLM"/>
    </source>
</evidence>
<proteinExistence type="predicted"/>
<comment type="caution">
    <text evidence="1">The sequence shown here is derived from an EMBL/GenBank/DDBJ whole genome shotgun (WGS) entry which is preliminary data.</text>
</comment>
<organism evidence="1 2">
    <name type="scientific">Candidatus Gottesmanbacteria bacterium RIFCSPHIGHO2_01_FULL_46_14</name>
    <dbReference type="NCBI Taxonomy" id="1798380"/>
    <lineage>
        <taxon>Bacteria</taxon>
        <taxon>Candidatus Gottesmaniibacteriota</taxon>
    </lineage>
</organism>
<protein>
    <recommendedName>
        <fullName evidence="3">Antitoxin</fullName>
    </recommendedName>
</protein>
<evidence type="ECO:0000313" key="2">
    <source>
        <dbReference type="Proteomes" id="UP000177416"/>
    </source>
</evidence>
<name>A0A1F5ZJD5_9BACT</name>
<dbReference type="AlphaFoldDB" id="A0A1F5ZJD5"/>
<sequence>MNTFTVTATDLRKNAADILNRVYYEKKVALIERAGKVIVRMNPEEPSLIPSLIRSFGAIADFPDVTKDRRSRKRLLRL</sequence>
<dbReference type="EMBL" id="MFJJ01000061">
    <property type="protein sequence ID" value="OGG12463.1"/>
    <property type="molecule type" value="Genomic_DNA"/>
</dbReference>
<dbReference type="Proteomes" id="UP000177416">
    <property type="component" value="Unassembled WGS sequence"/>
</dbReference>
<accession>A0A1F5ZJD5</accession>
<reference evidence="1 2" key="1">
    <citation type="journal article" date="2016" name="Nat. Commun.">
        <title>Thousands of microbial genomes shed light on interconnected biogeochemical processes in an aquifer system.</title>
        <authorList>
            <person name="Anantharaman K."/>
            <person name="Brown C.T."/>
            <person name="Hug L.A."/>
            <person name="Sharon I."/>
            <person name="Castelle C.J."/>
            <person name="Probst A.J."/>
            <person name="Thomas B.C."/>
            <person name="Singh A."/>
            <person name="Wilkins M.J."/>
            <person name="Karaoz U."/>
            <person name="Brodie E.L."/>
            <person name="Williams K.H."/>
            <person name="Hubbard S.S."/>
            <person name="Banfield J.F."/>
        </authorList>
    </citation>
    <scope>NUCLEOTIDE SEQUENCE [LARGE SCALE GENOMIC DNA]</scope>
</reference>
<evidence type="ECO:0000313" key="1">
    <source>
        <dbReference type="EMBL" id="OGG12463.1"/>
    </source>
</evidence>